<name>A0A249PFB2_9HYPH</name>
<protein>
    <submittedName>
        <fullName evidence="1">Uncharacterized protein</fullName>
    </submittedName>
</protein>
<accession>A0A249PFB2</accession>
<keyword evidence="2" id="KW-1185">Reference proteome</keyword>
<reference evidence="1 2" key="1">
    <citation type="submission" date="2017-08" db="EMBL/GenBank/DDBJ databases">
        <title>Multipartite genome sequences of Sinorhizobium species nodulating soybeans.</title>
        <authorList>
            <person name="Tian C.F."/>
        </authorList>
    </citation>
    <scope>NUCLEOTIDE SEQUENCE [LARGE SCALE GENOMIC DNA]</scope>
    <source>
        <strain evidence="1 2">CCBAU 05684</strain>
    </source>
</reference>
<evidence type="ECO:0000313" key="1">
    <source>
        <dbReference type="EMBL" id="ASY64442.1"/>
    </source>
</evidence>
<dbReference type="STRING" id="716928.GCA_000261485_01461"/>
<dbReference type="Proteomes" id="UP000217211">
    <property type="component" value="Chromosome"/>
</dbReference>
<dbReference type="AlphaFoldDB" id="A0A249PFB2"/>
<dbReference type="EMBL" id="CP023067">
    <property type="protein sequence ID" value="ASY64442.1"/>
    <property type="molecule type" value="Genomic_DNA"/>
</dbReference>
<gene>
    <name evidence="1" type="ORF">SJ05684_c30180</name>
</gene>
<organism evidence="1 2">
    <name type="scientific">Sinorhizobium sojae CCBAU 05684</name>
    <dbReference type="NCBI Taxonomy" id="716928"/>
    <lineage>
        <taxon>Bacteria</taxon>
        <taxon>Pseudomonadati</taxon>
        <taxon>Pseudomonadota</taxon>
        <taxon>Alphaproteobacteria</taxon>
        <taxon>Hyphomicrobiales</taxon>
        <taxon>Rhizobiaceae</taxon>
        <taxon>Sinorhizobium/Ensifer group</taxon>
        <taxon>Sinorhizobium</taxon>
    </lineage>
</organism>
<dbReference type="KEGG" id="esj:SJ05684_c30180"/>
<proteinExistence type="predicted"/>
<evidence type="ECO:0000313" key="2">
    <source>
        <dbReference type="Proteomes" id="UP000217211"/>
    </source>
</evidence>
<sequence>MVTLEEKDAEIERLTQAVALARSTAREELFPEMSSRIKAEREQARRAALLEALTEAEMIGNRYLDSEPDRGHGALDVAHALIAKLEADQC</sequence>